<dbReference type="InterPro" id="IPR037257">
    <property type="entry name" value="T2SS_E_N_sf"/>
</dbReference>
<dbReference type="InterPro" id="IPR007831">
    <property type="entry name" value="T2SS_GspE_N"/>
</dbReference>
<gene>
    <name evidence="5" type="primary">epsE_2</name>
    <name evidence="5" type="ORF">WG78_05140</name>
</gene>
<sequence>MNPKVRPRLGEDLLARRLIDADQLQIALREQKRGGVLLGQQLCSLGFLSQADLDAVLLERCGQPVHDLPQTPIDPLALSLVPEQLAREHRILPLGYDAATRQLELAVSSANPLPLLDQLRWTLPAGCAITTYVVAESALLAGIEQHYHRPADLDEWINRLHAGADGAALTQWVDLLLDDAAATGASDIHLEPERGHLRLRYRIDGVLRNRRLLQREVWPGLLVQLKLLAGMDIAETRAAQDGRFSRTCGHRILDIRASSLPVLAGENLVLRVLDRARGVMPLQQLGLPAQSLAVLRRMLRQPGGLLLLTGPTGSGKTSTLYSLLAELNTSGVNIMTLEDPVEYRMPGIRQCSLGDALKLDFADGVRALMRQDPDILLIGEIRDAASAAMAVRAALTGHRVLATLHAHSAIGALPRLLDLGVSPALLSECLVGVIAQRLLRKRCPVCPSPQRPAERCPVCQGYGYRGRAAVMSLLPLKPTLINALLDPDRINLALQAVRQRGYMSLLEQARIYIEAGVTDAAEVERVLGAEADDALSL</sequence>
<comment type="caution">
    <text evidence="5">The sequence shown here is derived from an EMBL/GenBank/DDBJ whole genome shotgun (WGS) entry which is preliminary data.</text>
</comment>
<dbReference type="GO" id="GO:0005524">
    <property type="term" value="F:ATP binding"/>
    <property type="evidence" value="ECO:0007669"/>
    <property type="project" value="UniProtKB-KW"/>
</dbReference>
<dbReference type="AlphaFoldDB" id="A0A0N0XLS6"/>
<dbReference type="Gene3D" id="3.30.300.160">
    <property type="entry name" value="Type II secretion system, protein E, N-terminal domain"/>
    <property type="match status" value="1"/>
</dbReference>
<keyword evidence="2" id="KW-0547">Nucleotide-binding</keyword>
<reference evidence="5 6" key="1">
    <citation type="submission" date="2015-07" db="EMBL/GenBank/DDBJ databases">
        <title>Draft genome sequence of the Amantichitinum ursilacus IGB-41, a new chitin-degrading bacterium.</title>
        <authorList>
            <person name="Kirstahler P."/>
            <person name="Guenther M."/>
            <person name="Grumaz C."/>
            <person name="Rupp S."/>
            <person name="Zibek S."/>
            <person name="Sohn K."/>
        </authorList>
    </citation>
    <scope>NUCLEOTIDE SEQUENCE [LARGE SCALE GENOMIC DNA]</scope>
    <source>
        <strain evidence="5 6">IGB-41</strain>
    </source>
</reference>
<dbReference type="PANTHER" id="PTHR30258:SF2">
    <property type="entry name" value="COMG OPERON PROTEIN 1"/>
    <property type="match status" value="1"/>
</dbReference>
<dbReference type="SMART" id="SM00382">
    <property type="entry name" value="AAA"/>
    <property type="match status" value="1"/>
</dbReference>
<dbReference type="InterPro" id="IPR001482">
    <property type="entry name" value="T2SS/T4SS_dom"/>
</dbReference>
<dbReference type="InterPro" id="IPR003593">
    <property type="entry name" value="AAA+_ATPase"/>
</dbReference>
<dbReference type="Gene3D" id="3.40.50.300">
    <property type="entry name" value="P-loop containing nucleotide triphosphate hydrolases"/>
    <property type="match status" value="1"/>
</dbReference>
<dbReference type="PATRIC" id="fig|857265.3.peg.1052"/>
<comment type="similarity">
    <text evidence="1">Belongs to the GSP E family.</text>
</comment>
<dbReference type="SUPFAM" id="SSF160246">
    <property type="entry name" value="EspE N-terminal domain-like"/>
    <property type="match status" value="1"/>
</dbReference>
<protein>
    <submittedName>
        <fullName evidence="5">Type II secretion system protein E</fullName>
    </submittedName>
</protein>
<dbReference type="EMBL" id="LAQT01000003">
    <property type="protein sequence ID" value="KPC54007.1"/>
    <property type="molecule type" value="Genomic_DNA"/>
</dbReference>
<evidence type="ECO:0000259" key="4">
    <source>
        <dbReference type="PROSITE" id="PS00662"/>
    </source>
</evidence>
<organism evidence="5 6">
    <name type="scientific">Amantichitinum ursilacus</name>
    <dbReference type="NCBI Taxonomy" id="857265"/>
    <lineage>
        <taxon>Bacteria</taxon>
        <taxon>Pseudomonadati</taxon>
        <taxon>Pseudomonadota</taxon>
        <taxon>Betaproteobacteria</taxon>
        <taxon>Neisseriales</taxon>
        <taxon>Chitinibacteraceae</taxon>
        <taxon>Amantichitinum</taxon>
    </lineage>
</organism>
<name>A0A0N0XLS6_9NEIS</name>
<evidence type="ECO:0000256" key="2">
    <source>
        <dbReference type="ARBA" id="ARBA00022741"/>
    </source>
</evidence>
<feature type="domain" description="Bacterial type II secretion system protein E" evidence="4">
    <location>
        <begin position="369"/>
        <end position="383"/>
    </location>
</feature>
<dbReference type="GO" id="GO:0016887">
    <property type="term" value="F:ATP hydrolysis activity"/>
    <property type="evidence" value="ECO:0007669"/>
    <property type="project" value="TreeGrafter"/>
</dbReference>
<evidence type="ECO:0000256" key="1">
    <source>
        <dbReference type="ARBA" id="ARBA00006611"/>
    </source>
</evidence>
<dbReference type="CDD" id="cd01129">
    <property type="entry name" value="PulE-GspE-like"/>
    <property type="match status" value="1"/>
</dbReference>
<dbReference type="PROSITE" id="PS00662">
    <property type="entry name" value="T2SP_E"/>
    <property type="match status" value="1"/>
</dbReference>
<evidence type="ECO:0000256" key="3">
    <source>
        <dbReference type="ARBA" id="ARBA00022840"/>
    </source>
</evidence>
<keyword evidence="6" id="KW-1185">Reference proteome</keyword>
<keyword evidence="3" id="KW-0067">ATP-binding</keyword>
<dbReference type="GO" id="GO:0005886">
    <property type="term" value="C:plasma membrane"/>
    <property type="evidence" value="ECO:0007669"/>
    <property type="project" value="TreeGrafter"/>
</dbReference>
<dbReference type="SUPFAM" id="SSF52540">
    <property type="entry name" value="P-loop containing nucleoside triphosphate hydrolases"/>
    <property type="match status" value="1"/>
</dbReference>
<dbReference type="Gene3D" id="3.30.450.90">
    <property type="match status" value="1"/>
</dbReference>
<dbReference type="InterPro" id="IPR027417">
    <property type="entry name" value="P-loop_NTPase"/>
</dbReference>
<dbReference type="STRING" id="857265.WG78_05140"/>
<dbReference type="Proteomes" id="UP000037939">
    <property type="component" value="Unassembled WGS sequence"/>
</dbReference>
<dbReference type="Pfam" id="PF05157">
    <property type="entry name" value="MshEN"/>
    <property type="match status" value="1"/>
</dbReference>
<dbReference type="RefSeq" id="WP_053936723.1">
    <property type="nucleotide sequence ID" value="NZ_LAQT01000003.1"/>
</dbReference>
<evidence type="ECO:0000313" key="5">
    <source>
        <dbReference type="EMBL" id="KPC54007.1"/>
    </source>
</evidence>
<proteinExistence type="inferred from homology"/>
<dbReference type="Pfam" id="PF00437">
    <property type="entry name" value="T2SSE"/>
    <property type="match status" value="1"/>
</dbReference>
<dbReference type="PANTHER" id="PTHR30258">
    <property type="entry name" value="TYPE II SECRETION SYSTEM PROTEIN GSPE-RELATED"/>
    <property type="match status" value="1"/>
</dbReference>
<evidence type="ECO:0000313" key="6">
    <source>
        <dbReference type="Proteomes" id="UP000037939"/>
    </source>
</evidence>
<accession>A0A0N0XLS6</accession>